<evidence type="ECO:0000256" key="1">
    <source>
        <dbReference type="SAM" id="SignalP"/>
    </source>
</evidence>
<evidence type="ECO:0000313" key="3">
    <source>
        <dbReference type="Proteomes" id="UP000198329"/>
    </source>
</evidence>
<dbReference type="RefSeq" id="WP_089368096.1">
    <property type="nucleotide sequence ID" value="NZ_BJXZ01000002.1"/>
</dbReference>
<proteinExistence type="predicted"/>
<gene>
    <name evidence="2" type="ORF">PNIG_a1556</name>
</gene>
<name>A0AAC9XXK4_9GAMM</name>
<dbReference type="GeneID" id="300941371"/>
<dbReference type="PROSITE" id="PS51257">
    <property type="entry name" value="PROKAR_LIPOPROTEIN"/>
    <property type="match status" value="1"/>
</dbReference>
<dbReference type="EMBL" id="CP011036">
    <property type="protein sequence ID" value="ASM53703.1"/>
    <property type="molecule type" value="Genomic_DNA"/>
</dbReference>
<sequence>MKNKLILKVIGLIAIFLSVTGCDQLSYADTSSDCIIKNMKGVTTDHAANFTYQACREEYPVAKTERALSDAEVKSLTGRAALNLTDEHYSGYIYNGNTNLTVSQITITITAKKSDGGEISKKYLHNLSISPLSRSDFRIEIMPESETIPIIDPFAKKEGKKNQFSASTRIKAGEYTWYISDAIGYL</sequence>
<reference evidence="2 3" key="1">
    <citation type="submission" date="2015-03" db="EMBL/GenBank/DDBJ databases">
        <authorList>
            <person name="Xie B.-B."/>
            <person name="Rong J.-C."/>
            <person name="Qin Q.-L."/>
            <person name="Zhang Y.-Z."/>
        </authorList>
    </citation>
    <scope>NUCLEOTIDE SEQUENCE [LARGE SCALE GENOMIC DNA]</scope>
    <source>
        <strain evidence="2 3">KMM 661</strain>
    </source>
</reference>
<keyword evidence="1" id="KW-0732">Signal</keyword>
<dbReference type="Proteomes" id="UP000198329">
    <property type="component" value="Chromosome I"/>
</dbReference>
<evidence type="ECO:0008006" key="4">
    <source>
        <dbReference type="Google" id="ProtNLM"/>
    </source>
</evidence>
<feature type="chain" id="PRO_5042185510" description="Lipoprotein" evidence="1">
    <location>
        <begin position="22"/>
        <end position="186"/>
    </location>
</feature>
<dbReference type="KEGG" id="png:PNIG_a1556"/>
<evidence type="ECO:0000313" key="2">
    <source>
        <dbReference type="EMBL" id="ASM53703.1"/>
    </source>
</evidence>
<dbReference type="AlphaFoldDB" id="A0AAC9XXK4"/>
<keyword evidence="3" id="KW-1185">Reference proteome</keyword>
<feature type="signal peptide" evidence="1">
    <location>
        <begin position="1"/>
        <end position="21"/>
    </location>
</feature>
<organism evidence="2 3">
    <name type="scientific">Pseudoalteromonas nigrifaciens</name>
    <dbReference type="NCBI Taxonomy" id="28109"/>
    <lineage>
        <taxon>Bacteria</taxon>
        <taxon>Pseudomonadati</taxon>
        <taxon>Pseudomonadota</taxon>
        <taxon>Gammaproteobacteria</taxon>
        <taxon>Alteromonadales</taxon>
        <taxon>Pseudoalteromonadaceae</taxon>
        <taxon>Pseudoalteromonas</taxon>
    </lineage>
</organism>
<protein>
    <recommendedName>
        <fullName evidence="4">Lipoprotein</fullName>
    </recommendedName>
</protein>
<accession>A0AAC9XXK4</accession>